<dbReference type="InterPro" id="IPR027275">
    <property type="entry name" value="PRC-brl_dom"/>
</dbReference>
<reference evidence="3 4" key="1">
    <citation type="submission" date="2018-09" db="EMBL/GenBank/DDBJ databases">
        <title>Paracoccus onubensis nov. sp. a moderate halophilic bacterium isolated from Gruta de las Maravillas (Aracena, Spain).</title>
        <authorList>
            <person name="Jurado V."/>
            <person name="Gutierrez-Patricio S."/>
            <person name="Gonzalez-Pimentel J.L."/>
            <person name="Laiz L."/>
            <person name="Saiz-Jimenez C."/>
        </authorList>
    </citation>
    <scope>NUCLEOTIDE SEQUENCE [LARGE SCALE GENOMIC DNA]</scope>
    <source>
        <strain evidence="3 4">DSM 19484</strain>
    </source>
</reference>
<sequence>MCCPCPGNLKENAVKTSMIALAAALSMGTAALAQDAGTPDAGQVAGAEAMADWQEIDDSVMVTQLNATADDVDDMDVYDAEGTKIGEVEKVLGTSAETPGALVVDFDDDSVYGDGDRVVPLEYLSMTDDRLTLSAEADVAGFEGWDD</sequence>
<evidence type="ECO:0000259" key="2">
    <source>
        <dbReference type="Pfam" id="PF05239"/>
    </source>
</evidence>
<keyword evidence="1" id="KW-0732">Signal</keyword>
<keyword evidence="4" id="KW-1185">Reference proteome</keyword>
<organism evidence="3 4">
    <name type="scientific">Paracoccus aestuarii</name>
    <dbReference type="NCBI Taxonomy" id="453842"/>
    <lineage>
        <taxon>Bacteria</taxon>
        <taxon>Pseudomonadati</taxon>
        <taxon>Pseudomonadota</taxon>
        <taxon>Alphaproteobacteria</taxon>
        <taxon>Rhodobacterales</taxon>
        <taxon>Paracoccaceae</taxon>
        <taxon>Paracoccus</taxon>
    </lineage>
</organism>
<dbReference type="AlphaFoldDB" id="A0A418ZYR4"/>
<feature type="chain" id="PRO_5018971683" description="PRC-barrel domain-containing protein" evidence="1">
    <location>
        <begin position="34"/>
        <end position="147"/>
    </location>
</feature>
<dbReference type="Gene3D" id="2.30.30.240">
    <property type="entry name" value="PRC-barrel domain"/>
    <property type="match status" value="1"/>
</dbReference>
<evidence type="ECO:0000313" key="4">
    <source>
        <dbReference type="Proteomes" id="UP000285530"/>
    </source>
</evidence>
<name>A0A418ZYR4_9RHOB</name>
<gene>
    <name evidence="3" type="ORF">D3P06_06340</name>
</gene>
<dbReference type="Proteomes" id="UP000285530">
    <property type="component" value="Unassembled WGS sequence"/>
</dbReference>
<comment type="caution">
    <text evidence="3">The sequence shown here is derived from an EMBL/GenBank/DDBJ whole genome shotgun (WGS) entry which is preliminary data.</text>
</comment>
<dbReference type="Pfam" id="PF05239">
    <property type="entry name" value="PRC"/>
    <property type="match status" value="1"/>
</dbReference>
<evidence type="ECO:0000256" key="1">
    <source>
        <dbReference type="SAM" id="SignalP"/>
    </source>
</evidence>
<accession>A0A418ZYR4</accession>
<dbReference type="InterPro" id="IPR011033">
    <property type="entry name" value="PRC_barrel-like_sf"/>
</dbReference>
<protein>
    <recommendedName>
        <fullName evidence="2">PRC-barrel domain-containing protein</fullName>
    </recommendedName>
</protein>
<dbReference type="EMBL" id="QZEV01000020">
    <property type="protein sequence ID" value="RJL05635.1"/>
    <property type="molecule type" value="Genomic_DNA"/>
</dbReference>
<evidence type="ECO:0000313" key="3">
    <source>
        <dbReference type="EMBL" id="RJL05635.1"/>
    </source>
</evidence>
<dbReference type="SUPFAM" id="SSF50346">
    <property type="entry name" value="PRC-barrel domain"/>
    <property type="match status" value="1"/>
</dbReference>
<feature type="signal peptide" evidence="1">
    <location>
        <begin position="1"/>
        <end position="33"/>
    </location>
</feature>
<feature type="domain" description="PRC-barrel" evidence="2">
    <location>
        <begin position="69"/>
        <end position="133"/>
    </location>
</feature>
<proteinExistence type="predicted"/>